<accession>A0ABR6NY09</accession>
<comment type="caution">
    <text evidence="2">The sequence shown here is derived from an EMBL/GenBank/DDBJ whole genome shotgun (WGS) entry which is preliminary data.</text>
</comment>
<organism evidence="2 3">
    <name type="scientific">Deinococcus radiopugnans ATCC 19172</name>
    <dbReference type="NCBI Taxonomy" id="585398"/>
    <lineage>
        <taxon>Bacteria</taxon>
        <taxon>Thermotogati</taxon>
        <taxon>Deinococcota</taxon>
        <taxon>Deinococci</taxon>
        <taxon>Deinococcales</taxon>
        <taxon>Deinococcaceae</taxon>
        <taxon>Deinococcus</taxon>
    </lineage>
</organism>
<sequence length="33" mass="3609">MREKWPKKSAGREVLDLPFTPTGNTPLGGGVLR</sequence>
<name>A0ABR6NY09_9DEIO</name>
<proteinExistence type="predicted"/>
<evidence type="ECO:0000313" key="2">
    <source>
        <dbReference type="EMBL" id="MBB6018927.1"/>
    </source>
</evidence>
<feature type="region of interest" description="Disordered" evidence="1">
    <location>
        <begin position="1"/>
        <end position="33"/>
    </location>
</feature>
<reference evidence="2 3" key="1">
    <citation type="submission" date="2020-08" db="EMBL/GenBank/DDBJ databases">
        <title>Genomic Encyclopedia of Type Strains, Phase IV (KMG-IV): sequencing the most valuable type-strain genomes for metagenomic binning, comparative biology and taxonomic classification.</title>
        <authorList>
            <person name="Goeker M."/>
        </authorList>
    </citation>
    <scope>NUCLEOTIDE SEQUENCE [LARGE SCALE GENOMIC DNA]</scope>
    <source>
        <strain evidence="2 3">DSM 12027</strain>
    </source>
</reference>
<protein>
    <submittedName>
        <fullName evidence="2">Uncharacterized protein</fullName>
    </submittedName>
</protein>
<dbReference type="EMBL" id="JACHEW010000059">
    <property type="protein sequence ID" value="MBB6018927.1"/>
    <property type="molecule type" value="Genomic_DNA"/>
</dbReference>
<keyword evidence="3" id="KW-1185">Reference proteome</keyword>
<evidence type="ECO:0000313" key="3">
    <source>
        <dbReference type="Proteomes" id="UP000629870"/>
    </source>
</evidence>
<dbReference type="Proteomes" id="UP000629870">
    <property type="component" value="Unassembled WGS sequence"/>
</dbReference>
<gene>
    <name evidence="2" type="ORF">HNQ04_004210</name>
</gene>
<feature type="compositionally biased region" description="Basic and acidic residues" evidence="1">
    <location>
        <begin position="1"/>
        <end position="15"/>
    </location>
</feature>
<evidence type="ECO:0000256" key="1">
    <source>
        <dbReference type="SAM" id="MobiDB-lite"/>
    </source>
</evidence>